<accession>F4WB30</accession>
<gene>
    <name evidence="1" type="ORF">G5I_02684</name>
</gene>
<evidence type="ECO:0000313" key="2">
    <source>
        <dbReference type="Proteomes" id="UP000007755"/>
    </source>
</evidence>
<sequence length="265" mass="31152">MDGNIKVIVLRCIKYESEDSSSSDDEWELVLRKRKKRTFRLRIPNYVDVVVRYMDYDFKSHFRMSKAIFKTNKEISYDTITSSINCYLENSNDGLLQICLRFNVGRDTALRAVQRVTHAFFFDIVLHSEVQNIEELINEKYDCMLICEDTCQANEKSEFDSRLRFQITLERLLIYIQIQQVSKWSNLQDTYVQKLNDQNKCVPSAAKAKPKPGGKTQSGDAKFRRDLMKILNDVLRRLPYKDYKLQMKILNDVLEAEEKASLLNN</sequence>
<dbReference type="eggNOG" id="ENOG502TBPH">
    <property type="taxonomic scope" value="Eukaryota"/>
</dbReference>
<dbReference type="AlphaFoldDB" id="F4WB30"/>
<reference evidence="1" key="1">
    <citation type="submission" date="2011-02" db="EMBL/GenBank/DDBJ databases">
        <title>The genome of the leaf-cutting ant Acromyrmex echinatior suggests key adaptations to social evolution and fungus farming.</title>
        <authorList>
            <person name="Nygaard S."/>
            <person name="Zhang G."/>
        </authorList>
    </citation>
    <scope>NUCLEOTIDE SEQUENCE</scope>
</reference>
<evidence type="ECO:0000313" key="1">
    <source>
        <dbReference type="EMBL" id="EGI68585.1"/>
    </source>
</evidence>
<proteinExistence type="predicted"/>
<protein>
    <submittedName>
        <fullName evidence="1">Uncharacterized protein</fullName>
    </submittedName>
</protein>
<dbReference type="Proteomes" id="UP000007755">
    <property type="component" value="Unassembled WGS sequence"/>
</dbReference>
<keyword evidence="2" id="KW-1185">Reference proteome</keyword>
<name>F4WB30_ACREC</name>
<organism evidence="2">
    <name type="scientific">Acromyrmex echinatior</name>
    <name type="common">Panamanian leafcutter ant</name>
    <name type="synonym">Acromyrmex octospinosus echinatior</name>
    <dbReference type="NCBI Taxonomy" id="103372"/>
    <lineage>
        <taxon>Eukaryota</taxon>
        <taxon>Metazoa</taxon>
        <taxon>Ecdysozoa</taxon>
        <taxon>Arthropoda</taxon>
        <taxon>Hexapoda</taxon>
        <taxon>Insecta</taxon>
        <taxon>Pterygota</taxon>
        <taxon>Neoptera</taxon>
        <taxon>Endopterygota</taxon>
        <taxon>Hymenoptera</taxon>
        <taxon>Apocrita</taxon>
        <taxon>Aculeata</taxon>
        <taxon>Formicoidea</taxon>
        <taxon>Formicidae</taxon>
        <taxon>Myrmicinae</taxon>
        <taxon>Acromyrmex</taxon>
    </lineage>
</organism>
<dbReference type="EMBL" id="GL888056">
    <property type="protein sequence ID" value="EGI68585.1"/>
    <property type="molecule type" value="Genomic_DNA"/>
</dbReference>
<dbReference type="InParanoid" id="F4WB30"/>